<proteinExistence type="predicted"/>
<evidence type="ECO:0000313" key="4">
    <source>
        <dbReference type="Proteomes" id="UP000663829"/>
    </source>
</evidence>
<dbReference type="EMBL" id="CAJNOQ010016933">
    <property type="protein sequence ID" value="CAF1389959.1"/>
    <property type="molecule type" value="Genomic_DNA"/>
</dbReference>
<keyword evidence="1" id="KW-0732">Signal</keyword>
<dbReference type="Proteomes" id="UP000681722">
    <property type="component" value="Unassembled WGS sequence"/>
</dbReference>
<gene>
    <name evidence="2" type="ORF">GPM918_LOCUS32743</name>
    <name evidence="3" type="ORF">SRO942_LOCUS33419</name>
</gene>
<dbReference type="AlphaFoldDB" id="A0A815K8I0"/>
<feature type="non-terminal residue" evidence="2">
    <location>
        <position position="1"/>
    </location>
</feature>
<dbReference type="EMBL" id="CAJOBC010082342">
    <property type="protein sequence ID" value="CAF4284650.1"/>
    <property type="molecule type" value="Genomic_DNA"/>
</dbReference>
<organism evidence="2 4">
    <name type="scientific">Didymodactylos carnosus</name>
    <dbReference type="NCBI Taxonomy" id="1234261"/>
    <lineage>
        <taxon>Eukaryota</taxon>
        <taxon>Metazoa</taxon>
        <taxon>Spiralia</taxon>
        <taxon>Gnathifera</taxon>
        <taxon>Rotifera</taxon>
        <taxon>Eurotatoria</taxon>
        <taxon>Bdelloidea</taxon>
        <taxon>Philodinida</taxon>
        <taxon>Philodinidae</taxon>
        <taxon>Didymodactylos</taxon>
    </lineage>
</organism>
<accession>A0A815K8I0</accession>
<reference evidence="2" key="1">
    <citation type="submission" date="2021-02" db="EMBL/GenBank/DDBJ databases">
        <authorList>
            <person name="Nowell W R."/>
        </authorList>
    </citation>
    <scope>NUCLEOTIDE SEQUENCE</scope>
</reference>
<evidence type="ECO:0000313" key="3">
    <source>
        <dbReference type="EMBL" id="CAF4284650.1"/>
    </source>
</evidence>
<dbReference type="Proteomes" id="UP000663829">
    <property type="component" value="Unassembled WGS sequence"/>
</dbReference>
<dbReference type="OrthoDB" id="6041373at2759"/>
<evidence type="ECO:0000256" key="1">
    <source>
        <dbReference type="SAM" id="SignalP"/>
    </source>
</evidence>
<dbReference type="Gene3D" id="2.40.50.120">
    <property type="match status" value="1"/>
</dbReference>
<name>A0A815K8I0_9BILA</name>
<protein>
    <recommendedName>
        <fullName evidence="5">NTR domain-containing protein</fullName>
    </recommendedName>
</protein>
<evidence type="ECO:0008006" key="5">
    <source>
        <dbReference type="Google" id="ProtNLM"/>
    </source>
</evidence>
<sequence length="160" mass="17738">NQVTIRMNGLLFVIVLSAISVKAIIGCSCAFQHYANEQEEQAAFVRDFNTTPYVFIGTVTSVTQKPLVQTPGVISFNMNPKIVHFKIEQNFKKNQQDLKEITVKTASQDSMCGVGASVGERMQVWAYGTGDTISISLCTRTTRWADQDINRLQNLLNGTS</sequence>
<comment type="caution">
    <text evidence="2">The sequence shown here is derived from an EMBL/GenBank/DDBJ whole genome shotgun (WGS) entry which is preliminary data.</text>
</comment>
<dbReference type="SUPFAM" id="SSF50242">
    <property type="entry name" value="TIMP-like"/>
    <property type="match status" value="1"/>
</dbReference>
<keyword evidence="4" id="KW-1185">Reference proteome</keyword>
<dbReference type="InterPro" id="IPR008993">
    <property type="entry name" value="TIMP-like_OB-fold"/>
</dbReference>
<feature type="signal peptide" evidence="1">
    <location>
        <begin position="1"/>
        <end position="23"/>
    </location>
</feature>
<evidence type="ECO:0000313" key="2">
    <source>
        <dbReference type="EMBL" id="CAF1389959.1"/>
    </source>
</evidence>
<feature type="chain" id="PRO_5036227977" description="NTR domain-containing protein" evidence="1">
    <location>
        <begin position="24"/>
        <end position="160"/>
    </location>
</feature>